<dbReference type="EMBL" id="CAUYUJ010008778">
    <property type="protein sequence ID" value="CAK0824901.1"/>
    <property type="molecule type" value="Genomic_DNA"/>
</dbReference>
<dbReference type="InterPro" id="IPR001991">
    <property type="entry name" value="Na-dicarboxylate_symporter"/>
</dbReference>
<evidence type="ECO:0000256" key="7">
    <source>
        <dbReference type="SAM" id="MobiDB-lite"/>
    </source>
</evidence>
<evidence type="ECO:0000256" key="2">
    <source>
        <dbReference type="ARBA" id="ARBA00022448"/>
    </source>
</evidence>
<sequence length="187" mass="19973">MDGAELFLINAVYFLGRIEQINLAIGSFLLKAMLVMLCSLGSAPVPSPCMVLLATMPTSPKVLMTSSSGLIVGIGWIVDRGVTSVNITRDSVVSAIVDRILGDSLDLEHLHAGEGAAQDDLALGWTAPEEDNSHSQGGASSTAWSRSAATRVPGVTGQPPGPPVGICTHRQARVLTWWCWRGRRRRR</sequence>
<keyword evidence="3 6" id="KW-0812">Transmembrane</keyword>
<comment type="caution">
    <text evidence="8">The sequence shown here is derived from an EMBL/GenBank/DDBJ whole genome shotgun (WGS) entry which is preliminary data.</text>
</comment>
<dbReference type="Pfam" id="PF00375">
    <property type="entry name" value="SDF"/>
    <property type="match status" value="1"/>
</dbReference>
<dbReference type="Gene3D" id="1.10.3860.10">
    <property type="entry name" value="Sodium:dicarboxylate symporter"/>
    <property type="match status" value="1"/>
</dbReference>
<evidence type="ECO:0000313" key="9">
    <source>
        <dbReference type="Proteomes" id="UP001189429"/>
    </source>
</evidence>
<feature type="region of interest" description="Disordered" evidence="7">
    <location>
        <begin position="127"/>
        <end position="166"/>
    </location>
</feature>
<evidence type="ECO:0000256" key="5">
    <source>
        <dbReference type="ARBA" id="ARBA00023136"/>
    </source>
</evidence>
<evidence type="ECO:0000256" key="4">
    <source>
        <dbReference type="ARBA" id="ARBA00022989"/>
    </source>
</evidence>
<comment type="caution">
    <text evidence="6">Lacks conserved residue(s) required for the propagation of feature annotation.</text>
</comment>
<reference evidence="8" key="1">
    <citation type="submission" date="2023-10" db="EMBL/GenBank/DDBJ databases">
        <authorList>
            <person name="Chen Y."/>
            <person name="Shah S."/>
            <person name="Dougan E. K."/>
            <person name="Thang M."/>
            <person name="Chan C."/>
        </authorList>
    </citation>
    <scope>NUCLEOTIDE SEQUENCE [LARGE SCALE GENOMIC DNA]</scope>
</reference>
<dbReference type="Proteomes" id="UP001189429">
    <property type="component" value="Unassembled WGS sequence"/>
</dbReference>
<evidence type="ECO:0000256" key="1">
    <source>
        <dbReference type="ARBA" id="ARBA00004141"/>
    </source>
</evidence>
<gene>
    <name evidence="8" type="ORF">PCOR1329_LOCUS25174</name>
</gene>
<keyword evidence="6" id="KW-0769">Symport</keyword>
<feature type="non-terminal residue" evidence="8">
    <location>
        <position position="187"/>
    </location>
</feature>
<keyword evidence="9" id="KW-1185">Reference proteome</keyword>
<accession>A0ABN9S1W2</accession>
<keyword evidence="5 6" id="KW-0472">Membrane</keyword>
<dbReference type="PANTHER" id="PTHR11958:SF63">
    <property type="entry name" value="AMINO ACID TRANSPORTER"/>
    <property type="match status" value="1"/>
</dbReference>
<feature type="transmembrane region" description="Helical" evidence="6">
    <location>
        <begin position="62"/>
        <end position="79"/>
    </location>
</feature>
<dbReference type="InterPro" id="IPR050746">
    <property type="entry name" value="DAACS"/>
</dbReference>
<proteinExistence type="inferred from homology"/>
<comment type="subcellular location">
    <subcellularLocation>
        <location evidence="1 6">Membrane</location>
        <topology evidence="1 6">Multi-pass membrane protein</topology>
    </subcellularLocation>
</comment>
<evidence type="ECO:0000313" key="8">
    <source>
        <dbReference type="EMBL" id="CAK0824901.1"/>
    </source>
</evidence>
<evidence type="ECO:0000256" key="3">
    <source>
        <dbReference type="ARBA" id="ARBA00022692"/>
    </source>
</evidence>
<feature type="compositionally biased region" description="Low complexity" evidence="7">
    <location>
        <begin position="139"/>
        <end position="158"/>
    </location>
</feature>
<evidence type="ECO:0000256" key="6">
    <source>
        <dbReference type="RuleBase" id="RU361216"/>
    </source>
</evidence>
<feature type="transmembrane region" description="Helical" evidence="6">
    <location>
        <begin position="21"/>
        <end position="42"/>
    </location>
</feature>
<keyword evidence="2 6" id="KW-0813">Transport</keyword>
<comment type="similarity">
    <text evidence="6">Belongs to the dicarboxylate/amino acid:cation symporter (DAACS) (TC 2.A.23) family.</text>
</comment>
<dbReference type="SUPFAM" id="SSF118215">
    <property type="entry name" value="Proton glutamate symport protein"/>
    <property type="match status" value="1"/>
</dbReference>
<dbReference type="PANTHER" id="PTHR11958">
    <property type="entry name" value="SODIUM/DICARBOXYLATE SYMPORTER-RELATED"/>
    <property type="match status" value="1"/>
</dbReference>
<dbReference type="InterPro" id="IPR036458">
    <property type="entry name" value="Na:dicarbo_symporter_sf"/>
</dbReference>
<organism evidence="8 9">
    <name type="scientific">Prorocentrum cordatum</name>
    <dbReference type="NCBI Taxonomy" id="2364126"/>
    <lineage>
        <taxon>Eukaryota</taxon>
        <taxon>Sar</taxon>
        <taxon>Alveolata</taxon>
        <taxon>Dinophyceae</taxon>
        <taxon>Prorocentrales</taxon>
        <taxon>Prorocentraceae</taxon>
        <taxon>Prorocentrum</taxon>
    </lineage>
</organism>
<name>A0ABN9S1W2_9DINO</name>
<keyword evidence="4 6" id="KW-1133">Transmembrane helix</keyword>
<protein>
    <recommendedName>
        <fullName evidence="6">Amino acid transporter</fullName>
    </recommendedName>
</protein>